<dbReference type="InterPro" id="IPR009003">
    <property type="entry name" value="Peptidase_S1_PA"/>
</dbReference>
<dbReference type="InterPro" id="IPR001314">
    <property type="entry name" value="Peptidase_S1A"/>
</dbReference>
<dbReference type="InterPro" id="IPR001254">
    <property type="entry name" value="Trypsin_dom"/>
</dbReference>
<dbReference type="PRINTS" id="PR00722">
    <property type="entry name" value="CHYMOTRYPSIN"/>
</dbReference>
<dbReference type="RefSeq" id="WP_040719729.1">
    <property type="nucleotide sequence ID" value="NZ_CAWPHS010000034.1"/>
</dbReference>
<dbReference type="PANTHER" id="PTHR24276:SF98">
    <property type="entry name" value="FI18310P1-RELATED"/>
    <property type="match status" value="1"/>
</dbReference>
<evidence type="ECO:0000313" key="5">
    <source>
        <dbReference type="EMBL" id="NKY85156.1"/>
    </source>
</evidence>
<keyword evidence="5" id="KW-0645">Protease</keyword>
<dbReference type="InterPro" id="IPR050430">
    <property type="entry name" value="Peptidase_S1"/>
</dbReference>
<dbReference type="PROSITE" id="PS00134">
    <property type="entry name" value="TRYPSIN_HIS"/>
    <property type="match status" value="1"/>
</dbReference>
<reference evidence="5 6" key="1">
    <citation type="submission" date="2020-04" db="EMBL/GenBank/DDBJ databases">
        <title>MicrobeNet Type strains.</title>
        <authorList>
            <person name="Nicholson A.C."/>
        </authorList>
    </citation>
    <scope>NUCLEOTIDE SEQUENCE [LARGE SCALE GENOMIC DNA]</scope>
    <source>
        <strain evidence="5 6">DSM 44445</strain>
    </source>
</reference>
<dbReference type="Gene3D" id="2.40.10.10">
    <property type="entry name" value="Trypsin-like serine proteases"/>
    <property type="match status" value="1"/>
</dbReference>
<feature type="chain" id="PRO_5030608586" evidence="3">
    <location>
        <begin position="29"/>
        <end position="249"/>
    </location>
</feature>
<dbReference type="InterPro" id="IPR043504">
    <property type="entry name" value="Peptidase_S1_PA_chymotrypsin"/>
</dbReference>
<evidence type="ECO:0000259" key="4">
    <source>
        <dbReference type="PROSITE" id="PS50240"/>
    </source>
</evidence>
<feature type="domain" description="Peptidase S1" evidence="4">
    <location>
        <begin position="29"/>
        <end position="249"/>
    </location>
</feature>
<dbReference type="SMART" id="SM00020">
    <property type="entry name" value="Tryp_SPc"/>
    <property type="match status" value="1"/>
</dbReference>
<evidence type="ECO:0000256" key="2">
    <source>
        <dbReference type="ARBA" id="ARBA00023157"/>
    </source>
</evidence>
<feature type="signal peptide" evidence="3">
    <location>
        <begin position="1"/>
        <end position="28"/>
    </location>
</feature>
<keyword evidence="5" id="KW-0378">Hydrolase</keyword>
<comment type="caution">
    <text evidence="5">The sequence shown here is derived from an EMBL/GenBank/DDBJ whole genome shotgun (WGS) entry which is preliminary data.</text>
</comment>
<keyword evidence="6" id="KW-1185">Reference proteome</keyword>
<evidence type="ECO:0000256" key="1">
    <source>
        <dbReference type="ARBA" id="ARBA00007664"/>
    </source>
</evidence>
<keyword evidence="3" id="KW-0732">Signal</keyword>
<evidence type="ECO:0000256" key="3">
    <source>
        <dbReference type="SAM" id="SignalP"/>
    </source>
</evidence>
<dbReference type="PANTHER" id="PTHR24276">
    <property type="entry name" value="POLYSERASE-RELATED"/>
    <property type="match status" value="1"/>
</dbReference>
<dbReference type="Pfam" id="PF00089">
    <property type="entry name" value="Trypsin"/>
    <property type="match status" value="1"/>
</dbReference>
<dbReference type="CDD" id="cd00190">
    <property type="entry name" value="Tryp_SPc"/>
    <property type="match status" value="1"/>
</dbReference>
<organism evidence="5 6">
    <name type="scientific">Nocardia veterana</name>
    <dbReference type="NCBI Taxonomy" id="132249"/>
    <lineage>
        <taxon>Bacteria</taxon>
        <taxon>Bacillati</taxon>
        <taxon>Actinomycetota</taxon>
        <taxon>Actinomycetes</taxon>
        <taxon>Mycobacteriales</taxon>
        <taxon>Nocardiaceae</taxon>
        <taxon>Nocardia</taxon>
    </lineage>
</organism>
<dbReference type="GO" id="GO:0006508">
    <property type="term" value="P:proteolysis"/>
    <property type="evidence" value="ECO:0007669"/>
    <property type="project" value="UniProtKB-KW"/>
</dbReference>
<dbReference type="GO" id="GO:0004252">
    <property type="term" value="F:serine-type endopeptidase activity"/>
    <property type="evidence" value="ECO:0007669"/>
    <property type="project" value="InterPro"/>
</dbReference>
<dbReference type="PROSITE" id="PS50240">
    <property type="entry name" value="TRYPSIN_DOM"/>
    <property type="match status" value="1"/>
</dbReference>
<dbReference type="Proteomes" id="UP000523447">
    <property type="component" value="Unassembled WGS sequence"/>
</dbReference>
<proteinExistence type="inferred from homology"/>
<protein>
    <submittedName>
        <fullName evidence="5">Serine protease</fullName>
    </submittedName>
</protein>
<dbReference type="SUPFAM" id="SSF50494">
    <property type="entry name" value="Trypsin-like serine proteases"/>
    <property type="match status" value="1"/>
</dbReference>
<dbReference type="AlphaFoldDB" id="A0A7X6LW00"/>
<keyword evidence="2" id="KW-1015">Disulfide bond</keyword>
<dbReference type="InterPro" id="IPR018114">
    <property type="entry name" value="TRYPSIN_HIS"/>
</dbReference>
<evidence type="ECO:0000313" key="6">
    <source>
        <dbReference type="Proteomes" id="UP000523447"/>
    </source>
</evidence>
<name>A0A7X6LW00_9NOCA</name>
<dbReference type="EMBL" id="JAAXPE010000004">
    <property type="protein sequence ID" value="NKY85156.1"/>
    <property type="molecule type" value="Genomic_DNA"/>
</dbReference>
<sequence>MQISPRRAVGTAAAAIAVLLGQATAAHAVAGGSPADAADYPWLAAIGSPAFATRPGGQFCAGTLIAPDRVLTAAHCGLVARALPGTTVTFGRTDTAGGGGLTVGIADVRIHPKFRVGLFGTDLTYHHDVAVLVLTAPVQLPTVELAAPRGDSATIVGWGATSEGDDSNTALRAASVPLVSDADCAAAYGVEFDPAEAVCAGSPDADTGEFDSGGPLLVNGKLAGITSWGKGVGEPGFPGVYARVPALDF</sequence>
<accession>A0A7X6LW00</accession>
<comment type="similarity">
    <text evidence="1">Belongs to the peptidase S1 family.</text>
</comment>
<gene>
    <name evidence="5" type="ORF">HGA07_05900</name>
</gene>